<proteinExistence type="predicted"/>
<protein>
    <submittedName>
        <fullName evidence="1">Uncharacterized protein</fullName>
    </submittedName>
</protein>
<reference evidence="1" key="2">
    <citation type="journal article" date="2015" name="Fish Shellfish Immunol.">
        <title>Early steps in the European eel (Anguilla anguilla)-Vibrio vulnificus interaction in the gills: Role of the RtxA13 toxin.</title>
        <authorList>
            <person name="Callol A."/>
            <person name="Pajuelo D."/>
            <person name="Ebbesson L."/>
            <person name="Teles M."/>
            <person name="MacKenzie S."/>
            <person name="Amaro C."/>
        </authorList>
    </citation>
    <scope>NUCLEOTIDE SEQUENCE</scope>
</reference>
<organism evidence="1">
    <name type="scientific">Anguilla anguilla</name>
    <name type="common">European freshwater eel</name>
    <name type="synonym">Muraena anguilla</name>
    <dbReference type="NCBI Taxonomy" id="7936"/>
    <lineage>
        <taxon>Eukaryota</taxon>
        <taxon>Metazoa</taxon>
        <taxon>Chordata</taxon>
        <taxon>Craniata</taxon>
        <taxon>Vertebrata</taxon>
        <taxon>Euteleostomi</taxon>
        <taxon>Actinopterygii</taxon>
        <taxon>Neopterygii</taxon>
        <taxon>Teleostei</taxon>
        <taxon>Anguilliformes</taxon>
        <taxon>Anguillidae</taxon>
        <taxon>Anguilla</taxon>
    </lineage>
</organism>
<sequence>MHKITYISGITNTFVARKLHILTSEGRIMEMLYALKLMCWI</sequence>
<reference evidence="1" key="1">
    <citation type="submission" date="2014-11" db="EMBL/GenBank/DDBJ databases">
        <authorList>
            <person name="Amaro Gonzalez C."/>
        </authorList>
    </citation>
    <scope>NUCLEOTIDE SEQUENCE</scope>
</reference>
<dbReference type="AlphaFoldDB" id="A0A0E9W2U0"/>
<accession>A0A0E9W2U0</accession>
<evidence type="ECO:0000313" key="1">
    <source>
        <dbReference type="EMBL" id="JAH84631.1"/>
    </source>
</evidence>
<dbReference type="EMBL" id="GBXM01023946">
    <property type="protein sequence ID" value="JAH84631.1"/>
    <property type="molecule type" value="Transcribed_RNA"/>
</dbReference>
<name>A0A0E9W2U0_ANGAN</name>